<proteinExistence type="predicted"/>
<dbReference type="AlphaFoldDB" id="A0A368U9C2"/>
<feature type="domain" description="HigA2-like helix-turn-helix" evidence="2">
    <location>
        <begin position="24"/>
        <end position="79"/>
    </location>
</feature>
<dbReference type="EMBL" id="QPIJ01000010">
    <property type="protein sequence ID" value="RCV92702.1"/>
    <property type="molecule type" value="Genomic_DNA"/>
</dbReference>
<gene>
    <name evidence="3" type="ORF">DU506_06685</name>
</gene>
<dbReference type="InterPro" id="IPR039554">
    <property type="entry name" value="HigA2-like_HTH"/>
</dbReference>
<evidence type="ECO:0000313" key="3">
    <source>
        <dbReference type="EMBL" id="RCV92702.1"/>
    </source>
</evidence>
<dbReference type="Gene3D" id="1.10.260.40">
    <property type="entry name" value="lambda repressor-like DNA-binding domains"/>
    <property type="match status" value="1"/>
</dbReference>
<keyword evidence="4" id="KW-1185">Reference proteome</keyword>
<dbReference type="InterPro" id="IPR010982">
    <property type="entry name" value="Lambda_DNA-bd_dom_sf"/>
</dbReference>
<evidence type="ECO:0000256" key="1">
    <source>
        <dbReference type="SAM" id="MobiDB-lite"/>
    </source>
</evidence>
<reference evidence="3 4" key="1">
    <citation type="submission" date="2018-07" db="EMBL/GenBank/DDBJ databases">
        <title>Halomonas rutogse sp. nov., isolated from Lake TangqianCo on Tibetan Plateau.</title>
        <authorList>
            <person name="Lu H."/>
            <person name="Xing P."/>
            <person name="Wu Q."/>
        </authorList>
    </citation>
    <scope>NUCLEOTIDE SEQUENCE [LARGE SCALE GENOMIC DNA]</scope>
    <source>
        <strain evidence="3 4">TQ8S</strain>
    </source>
</reference>
<feature type="region of interest" description="Disordered" evidence="1">
    <location>
        <begin position="1"/>
        <end position="24"/>
    </location>
</feature>
<dbReference type="RefSeq" id="WP_114486162.1">
    <property type="nucleotide sequence ID" value="NZ_CBCSHM010000040.1"/>
</dbReference>
<dbReference type="Pfam" id="PF13744">
    <property type="entry name" value="HTH_37"/>
    <property type="match status" value="1"/>
</dbReference>
<comment type="caution">
    <text evidence="3">The sequence shown here is derived from an EMBL/GenBank/DDBJ whole genome shotgun (WGS) entry which is preliminary data.</text>
</comment>
<protein>
    <recommendedName>
        <fullName evidence="2">HigA2-like helix-turn-helix domain-containing protein</fullName>
    </recommendedName>
</protein>
<dbReference type="GO" id="GO:0003677">
    <property type="term" value="F:DNA binding"/>
    <property type="evidence" value="ECO:0007669"/>
    <property type="project" value="InterPro"/>
</dbReference>
<dbReference type="SUPFAM" id="SSF47413">
    <property type="entry name" value="lambda repressor-like DNA-binding domains"/>
    <property type="match status" value="1"/>
</dbReference>
<evidence type="ECO:0000259" key="2">
    <source>
        <dbReference type="Pfam" id="PF13744"/>
    </source>
</evidence>
<name>A0A368U9C2_9GAMM</name>
<organism evidence="3 4">
    <name type="scientific">Vreelandella rituensis</name>
    <dbReference type="NCBI Taxonomy" id="2282306"/>
    <lineage>
        <taxon>Bacteria</taxon>
        <taxon>Pseudomonadati</taxon>
        <taxon>Pseudomonadota</taxon>
        <taxon>Gammaproteobacteria</taxon>
        <taxon>Oceanospirillales</taxon>
        <taxon>Halomonadaceae</taxon>
        <taxon>Vreelandella</taxon>
    </lineage>
</organism>
<dbReference type="Proteomes" id="UP000253204">
    <property type="component" value="Unassembled WGS sequence"/>
</dbReference>
<sequence>MSTAHSFAGTDLVDPPRSSPDLDVRELEKRTRLMRILTRLIAASELGSREIARRAGLPVQKISDLLSGRLEHLSLDELLILRRTIEPEFTPP</sequence>
<accession>A0A368U9C2</accession>
<evidence type="ECO:0000313" key="4">
    <source>
        <dbReference type="Proteomes" id="UP000253204"/>
    </source>
</evidence>